<evidence type="ECO:0000313" key="2">
    <source>
        <dbReference type="EMBL" id="ORJ19490.1"/>
    </source>
</evidence>
<comment type="caution">
    <text evidence="1">The sequence shown here is derived from an EMBL/GenBank/DDBJ whole genome shotgun (WGS) entry which is preliminary data.</text>
</comment>
<dbReference type="EMBL" id="JADMKS010000004">
    <property type="protein sequence ID" value="MBF6637103.1"/>
    <property type="molecule type" value="Genomic_DNA"/>
</dbReference>
<gene>
    <name evidence="1" type="primary">tagF</name>
    <name evidence="2" type="ORF">BS639_19880</name>
    <name evidence="1" type="ORF">ITX54_10615</name>
</gene>
<reference evidence="1" key="4">
    <citation type="submission" date="2022-09" db="EMBL/GenBank/DDBJ databases">
        <title>Rouxiella aceris sp. nov., isolated from tree sap and emended description of the genus Rhouxiella.</title>
        <authorList>
            <person name="Kim I.S."/>
        </authorList>
    </citation>
    <scope>NUCLEOTIDE SEQUENCE</scope>
    <source>
        <strain evidence="1">SAP-2</strain>
    </source>
</reference>
<evidence type="ECO:0000313" key="1">
    <source>
        <dbReference type="EMBL" id="MBF6637103.1"/>
    </source>
</evidence>
<sequence>MTQPISSDRLVPGWYGKLPGNGDFLRRRLPDVLVNSWSHWFQSGIAWQKQQPTTGVPVTQFAMAPVWNFIVPATLGGQCIQMGCLLPAQDRVGRQYPICAMNLLTREEWHPLQLRTAGLWYRQLGMTLNAAVNQRSTADQLDRSLLTMLPLEKPDTRQLSDILDVIGYRDIPSTLNWPQVEDYFNPSQYTSFWWTNQSDGSPLFTHVHSGNFTTRLFSLLFQSANARHTGHNGLYPPMFE</sequence>
<reference evidence="2" key="1">
    <citation type="submission" date="2016-12" db="EMBL/GenBank/DDBJ databases">
        <authorList>
            <person name="Le Fleche-Mateos A."/>
        </authorList>
    </citation>
    <scope>NUCLEOTIDE SEQUENCE</scope>
    <source>
        <strain evidence="2">213</strain>
    </source>
</reference>
<reference evidence="2 3" key="2">
    <citation type="journal article" date="2017" name="Int. J. Syst. Evol. Microbiol.">
        <title>Rouxiella badensis sp. nov. and Rouxiella silvae sp. nov. isolated from peat bog soil in Germany and emendation of the genus description.</title>
        <authorList>
            <person name="Le Fleche-Mateos A."/>
            <person name="Kugler J.H."/>
            <person name="Hansen S.H."/>
            <person name="Syldatk C."/>
            <person name="Hausmann R."/>
            <person name="Lomprez F."/>
            <person name="Vandenbogaert M."/>
            <person name="Manuguerra J.C."/>
            <person name="Grimont P.A."/>
        </authorList>
    </citation>
    <scope>NUCLEOTIDE SEQUENCE [LARGE SCALE GENOMIC DNA]</scope>
    <source>
        <strain evidence="2 3">213</strain>
    </source>
</reference>
<keyword evidence="3" id="KW-1185">Reference proteome</keyword>
<dbReference type="InterPro" id="IPR038225">
    <property type="entry name" value="TagF_sf"/>
</dbReference>
<dbReference type="InterPro" id="IPR017748">
    <property type="entry name" value="TagF"/>
</dbReference>
<organism evidence="1 4">
    <name type="scientific">Rouxiella silvae</name>
    <dbReference type="NCBI Taxonomy" id="1646373"/>
    <lineage>
        <taxon>Bacteria</taxon>
        <taxon>Pseudomonadati</taxon>
        <taxon>Pseudomonadota</taxon>
        <taxon>Gammaproteobacteria</taxon>
        <taxon>Enterobacterales</taxon>
        <taxon>Yersiniaceae</taxon>
        <taxon>Rouxiella</taxon>
    </lineage>
</organism>
<evidence type="ECO:0000313" key="3">
    <source>
        <dbReference type="Proteomes" id="UP000192722"/>
    </source>
</evidence>
<dbReference type="RefSeq" id="WP_055771313.1">
    <property type="nucleotide sequence ID" value="NZ_CBCSCF010000003.1"/>
</dbReference>
<reference evidence="1" key="3">
    <citation type="submission" date="2020-11" db="EMBL/GenBank/DDBJ databases">
        <authorList>
            <person name="Lee S.D."/>
        </authorList>
    </citation>
    <scope>NUCLEOTIDE SEQUENCE</scope>
    <source>
        <strain evidence="1">SAP-2</strain>
    </source>
</reference>
<dbReference type="Proteomes" id="UP000705283">
    <property type="component" value="Unassembled WGS sequence"/>
</dbReference>
<dbReference type="Pfam" id="PF09867">
    <property type="entry name" value="TagF_N"/>
    <property type="match status" value="1"/>
</dbReference>
<dbReference type="Proteomes" id="UP000192722">
    <property type="component" value="Unassembled WGS sequence"/>
</dbReference>
<dbReference type="NCBIfam" id="TIGR03373">
    <property type="entry name" value="VI_minor_4"/>
    <property type="match status" value="1"/>
</dbReference>
<dbReference type="Gene3D" id="3.40.1730.10">
    <property type="entry name" value="pa0076 domain"/>
    <property type="match status" value="1"/>
</dbReference>
<protein>
    <submittedName>
        <fullName evidence="1">Type VI secretion system-associated protein TagF</fullName>
    </submittedName>
    <submittedName>
        <fullName evidence="2">Type VI secretion-associated protein</fullName>
    </submittedName>
</protein>
<accession>A0AA40X210</accession>
<dbReference type="EMBL" id="MRWD01000057">
    <property type="protein sequence ID" value="ORJ19490.1"/>
    <property type="molecule type" value="Genomic_DNA"/>
</dbReference>
<proteinExistence type="predicted"/>
<name>A0AA40X210_9GAMM</name>
<evidence type="ECO:0000313" key="4">
    <source>
        <dbReference type="Proteomes" id="UP000705283"/>
    </source>
</evidence>
<dbReference type="PIRSF" id="PIRSF029287">
    <property type="entry name" value="UCP029287"/>
    <property type="match status" value="1"/>
</dbReference>
<dbReference type="AlphaFoldDB" id="A0AA40X210"/>